<reference evidence="1 2" key="1">
    <citation type="journal article" date="2021" name="Int. J. Syst. Evol. Microbiol.">
        <title>Amazonocrinis nigriterrae gen. nov., sp. nov., Atlanticothrix silvestris gen. nov., sp. nov. and Dendronalium phyllosphericum gen. nov., sp. nov., nostocacean cyanobacteria from Brazilian environments.</title>
        <authorList>
            <person name="Alvarenga D.O."/>
            <person name="Andreote A.P.D."/>
            <person name="Branco L.H.Z."/>
            <person name="Delbaje E."/>
            <person name="Cruz R.B."/>
            <person name="Varani A.M."/>
            <person name="Fiore M.F."/>
        </authorList>
    </citation>
    <scope>NUCLEOTIDE SEQUENCE [LARGE SCALE GENOMIC DNA]</scope>
    <source>
        <strain evidence="1 2">CENA357</strain>
    </source>
</reference>
<comment type="caution">
    <text evidence="1">The sequence shown here is derived from an EMBL/GenBank/DDBJ whole genome shotgun (WGS) entry which is preliminary data.</text>
</comment>
<evidence type="ECO:0000313" key="1">
    <source>
        <dbReference type="EMBL" id="MBH8554291.1"/>
    </source>
</evidence>
<name>A0A8J7L402_9CYAN</name>
<sequence length="77" mass="8916">MAAFITVKIEINCILNLVGRYCIIFHAGLHPHENKLFLSNNSKEFGRREVTEILRDAGVQYFNKTQNFFGWLQSQAN</sequence>
<evidence type="ECO:0000313" key="2">
    <source>
        <dbReference type="Proteomes" id="UP000599391"/>
    </source>
</evidence>
<dbReference type="EMBL" id="JAECZB010000069">
    <property type="protein sequence ID" value="MBH8554291.1"/>
    <property type="molecule type" value="Genomic_DNA"/>
</dbReference>
<gene>
    <name evidence="1" type="ORF">I8751_18360</name>
</gene>
<organism evidence="1 2">
    <name type="scientific">Atlanticothrix silvestris CENA357</name>
    <dbReference type="NCBI Taxonomy" id="1725252"/>
    <lineage>
        <taxon>Bacteria</taxon>
        <taxon>Bacillati</taxon>
        <taxon>Cyanobacteriota</taxon>
        <taxon>Cyanophyceae</taxon>
        <taxon>Nostocales</taxon>
        <taxon>Nodulariaceae</taxon>
        <taxon>Atlanticothrix</taxon>
        <taxon>Atlanticothrix silvestris</taxon>
    </lineage>
</organism>
<proteinExistence type="predicted"/>
<dbReference type="AlphaFoldDB" id="A0A8J7L402"/>
<keyword evidence="2" id="KW-1185">Reference proteome</keyword>
<accession>A0A8J7L402</accession>
<protein>
    <submittedName>
        <fullName evidence="1">Uncharacterized protein</fullName>
    </submittedName>
</protein>
<dbReference type="Proteomes" id="UP000599391">
    <property type="component" value="Unassembled WGS sequence"/>
</dbReference>
<dbReference type="RefSeq" id="WP_214440537.1">
    <property type="nucleotide sequence ID" value="NZ_JAECZB010000069.1"/>
</dbReference>